<feature type="compositionally biased region" description="Low complexity" evidence="1">
    <location>
        <begin position="376"/>
        <end position="393"/>
    </location>
</feature>
<dbReference type="PANTHER" id="PTHR31317:SF3">
    <property type="entry name" value="OS07G0133500 PROTEIN"/>
    <property type="match status" value="1"/>
</dbReference>
<evidence type="ECO:0000313" key="2">
    <source>
        <dbReference type="Proteomes" id="UP000813463"/>
    </source>
</evidence>
<dbReference type="GeneID" id="110804653"/>
<organism evidence="2 3">
    <name type="scientific">Spinacia oleracea</name>
    <name type="common">Spinach</name>
    <dbReference type="NCBI Taxonomy" id="3562"/>
    <lineage>
        <taxon>Eukaryota</taxon>
        <taxon>Viridiplantae</taxon>
        <taxon>Streptophyta</taxon>
        <taxon>Embryophyta</taxon>
        <taxon>Tracheophyta</taxon>
        <taxon>Spermatophyta</taxon>
        <taxon>Magnoliopsida</taxon>
        <taxon>eudicotyledons</taxon>
        <taxon>Gunneridae</taxon>
        <taxon>Pentapetalae</taxon>
        <taxon>Caryophyllales</taxon>
        <taxon>Chenopodiaceae</taxon>
        <taxon>Chenopodioideae</taxon>
        <taxon>Anserineae</taxon>
        <taxon>Spinacia</taxon>
    </lineage>
</organism>
<feature type="compositionally biased region" description="Polar residues" evidence="1">
    <location>
        <begin position="359"/>
        <end position="374"/>
    </location>
</feature>
<reference evidence="2" key="1">
    <citation type="journal article" date="2021" name="Nat. Commun.">
        <title>Genomic analyses provide insights into spinach domestication and the genetic basis of agronomic traits.</title>
        <authorList>
            <person name="Cai X."/>
            <person name="Sun X."/>
            <person name="Xu C."/>
            <person name="Sun H."/>
            <person name="Wang X."/>
            <person name="Ge C."/>
            <person name="Zhang Z."/>
            <person name="Wang Q."/>
            <person name="Fei Z."/>
            <person name="Jiao C."/>
            <person name="Wang Q."/>
        </authorList>
    </citation>
    <scope>NUCLEOTIDE SEQUENCE [LARGE SCALE GENOMIC DNA]</scope>
    <source>
        <strain evidence="2">cv. Varoflay</strain>
    </source>
</reference>
<evidence type="ECO:0008006" key="4">
    <source>
        <dbReference type="Google" id="ProtNLM"/>
    </source>
</evidence>
<name>A0ABM3RUE9_SPIOL</name>
<accession>A0ABM3RUE9</accession>
<feature type="region of interest" description="Disordered" evidence="1">
    <location>
        <begin position="79"/>
        <end position="100"/>
    </location>
</feature>
<proteinExistence type="predicted"/>
<keyword evidence="2" id="KW-1185">Reference proteome</keyword>
<gene>
    <name evidence="3" type="primary">LOC110804653</name>
</gene>
<dbReference type="InterPro" id="IPR010410">
    <property type="entry name" value="DUF1005"/>
</dbReference>
<evidence type="ECO:0000256" key="1">
    <source>
        <dbReference type="SAM" id="MobiDB-lite"/>
    </source>
</evidence>
<protein>
    <recommendedName>
        <fullName evidence="4">Formin-like protein 18</fullName>
    </recommendedName>
</protein>
<sequence>MDPCQFLRIVVGNLAIKFSSSSSIQSESSSCYCRINLKGFPEQVATVPMIPQDGTHPEVQVQTVSACFNLTKSDLETLAGKSRTTTTATATSRKSGGNGSSRLTLKVNVYSTKSPNGCGLGSSGKFLGSVIVPLELSQQVLEGKTSTMMQNGWVLIGEKKKKGLNPQLYLSVKAQPDPRYVFEFDGEPGCSPQVFQVQGNIRQPVFTCKFSFRHGDHNLRSSSAISEPSTSRSWLSTLKADKDHNHHNQVNERKGWSITVHDLSGSPVAAASMVTPFVPSHGSDKVSRSNPGAWLVMRPGDQTWKPWGRLEAWRERTGLGSEGLGHRFELLPDAMGPAGITLAQSSIPARPGGKFNIDVTTGPSPASSPNSSIDFGSWAGSGSASSSGSEPGPVSGWCPGLMYKGFVMSSTVGGEGKGNKPVVEVGEKHVLCLEDAAAFVALAAAMNLSMDACRPFSQKLRKELRQQQSGEFVV</sequence>
<feature type="region of interest" description="Disordered" evidence="1">
    <location>
        <begin position="359"/>
        <end position="393"/>
    </location>
</feature>
<dbReference type="Proteomes" id="UP000813463">
    <property type="component" value="Chromosome 4"/>
</dbReference>
<dbReference type="RefSeq" id="XP_056699241.1">
    <property type="nucleotide sequence ID" value="XM_056843263.1"/>
</dbReference>
<dbReference type="Pfam" id="PF06219">
    <property type="entry name" value="DUF1005"/>
    <property type="match status" value="1"/>
</dbReference>
<evidence type="ECO:0000313" key="3">
    <source>
        <dbReference type="RefSeq" id="XP_056699241.1"/>
    </source>
</evidence>
<dbReference type="PANTHER" id="PTHR31317">
    <property type="entry name" value="OS08G0163500 PROTEIN"/>
    <property type="match status" value="1"/>
</dbReference>
<feature type="compositionally biased region" description="Low complexity" evidence="1">
    <location>
        <begin position="79"/>
        <end position="95"/>
    </location>
</feature>
<reference evidence="3" key="2">
    <citation type="submission" date="2025-08" db="UniProtKB">
        <authorList>
            <consortium name="RefSeq"/>
        </authorList>
    </citation>
    <scope>IDENTIFICATION</scope>
    <source>
        <tissue evidence="3">Leaf</tissue>
    </source>
</reference>